<keyword evidence="2" id="KW-1185">Reference proteome</keyword>
<gene>
    <name evidence="1" type="ORF">C8Q71DRAFT_741159</name>
</gene>
<dbReference type="EMBL" id="JADCUA010000004">
    <property type="protein sequence ID" value="KAH9840775.1"/>
    <property type="molecule type" value="Genomic_DNA"/>
</dbReference>
<protein>
    <recommendedName>
        <fullName evidence="3">F-box domain-containing protein</fullName>
    </recommendedName>
</protein>
<organism evidence="1 2">
    <name type="scientific">Rhodofomes roseus</name>
    <dbReference type="NCBI Taxonomy" id="34475"/>
    <lineage>
        <taxon>Eukaryota</taxon>
        <taxon>Fungi</taxon>
        <taxon>Dikarya</taxon>
        <taxon>Basidiomycota</taxon>
        <taxon>Agaricomycotina</taxon>
        <taxon>Agaricomycetes</taxon>
        <taxon>Polyporales</taxon>
        <taxon>Rhodofomes</taxon>
    </lineage>
</organism>
<dbReference type="GeneID" id="72003534"/>
<name>A0ABQ8KRN0_9APHY</name>
<evidence type="ECO:0008006" key="3">
    <source>
        <dbReference type="Google" id="ProtNLM"/>
    </source>
</evidence>
<evidence type="ECO:0000313" key="1">
    <source>
        <dbReference type="EMBL" id="KAH9840775.1"/>
    </source>
</evidence>
<evidence type="ECO:0000313" key="2">
    <source>
        <dbReference type="Proteomes" id="UP000814176"/>
    </source>
</evidence>
<accession>A0ABQ8KRN0</accession>
<dbReference type="RefSeq" id="XP_047782241.1">
    <property type="nucleotide sequence ID" value="XM_047922802.1"/>
</dbReference>
<reference evidence="1 2" key="1">
    <citation type="journal article" date="2021" name="Environ. Microbiol.">
        <title>Gene family expansions and transcriptome signatures uncover fungal adaptations to wood decay.</title>
        <authorList>
            <person name="Hage H."/>
            <person name="Miyauchi S."/>
            <person name="Viragh M."/>
            <person name="Drula E."/>
            <person name="Min B."/>
            <person name="Chaduli D."/>
            <person name="Navarro D."/>
            <person name="Favel A."/>
            <person name="Norest M."/>
            <person name="Lesage-Meessen L."/>
            <person name="Balint B."/>
            <person name="Merenyi Z."/>
            <person name="de Eugenio L."/>
            <person name="Morin E."/>
            <person name="Martinez A.T."/>
            <person name="Baldrian P."/>
            <person name="Stursova M."/>
            <person name="Martinez M.J."/>
            <person name="Novotny C."/>
            <person name="Magnuson J.K."/>
            <person name="Spatafora J.W."/>
            <person name="Maurice S."/>
            <person name="Pangilinan J."/>
            <person name="Andreopoulos W."/>
            <person name="LaButti K."/>
            <person name="Hundley H."/>
            <person name="Na H."/>
            <person name="Kuo A."/>
            <person name="Barry K."/>
            <person name="Lipzen A."/>
            <person name="Henrissat B."/>
            <person name="Riley R."/>
            <person name="Ahrendt S."/>
            <person name="Nagy L.G."/>
            <person name="Grigoriev I.V."/>
            <person name="Martin F."/>
            <person name="Rosso M.N."/>
        </authorList>
    </citation>
    <scope>NUCLEOTIDE SEQUENCE [LARGE SCALE GENOMIC DNA]</scope>
    <source>
        <strain evidence="1 2">CIRM-BRFM 1785</strain>
    </source>
</reference>
<proteinExistence type="predicted"/>
<dbReference type="Proteomes" id="UP000814176">
    <property type="component" value="Unassembled WGS sequence"/>
</dbReference>
<comment type="caution">
    <text evidence="1">The sequence shown here is derived from an EMBL/GenBank/DDBJ whole genome shotgun (WGS) entry which is preliminary data.</text>
</comment>
<sequence>MDGPKAQANKAPCGPAVVSLPDDSDVELNLVLDGLFEHLDQVATLLTNVIAASPMRMGKLKQRRETLHERFLKLDKAISMLKTLRNHFVPASALPSEIWRRIFRLAVVSLDDDALMSDSDPPESVTLPLCIHESSRTVITTVCHFWRDICMTIPSLWSHISGLPTKLQHVVLERYPTTPLRIYLWHMLSENLRLLQCAQSLRPRYTDLWWYNCDYSVISTHEQLNLPARDVNVLTLASYSRIPIHPNSGCTLFGNDTPHLQSVSLFGLDWVPLNRFVTITQLLIRNCSWSNPFSTILGVLSGTPQLVDLVISEMTDGQPGEAAAESEAAGKIVLKGLRRLALRDIGAQDVAQLLSRLELGPQTVIVMNESDVLVSGHIGVLPEGLSHFPLMMPTQMQLTLCHGGHCMGSQELSFVAVNQNAGVILRERRVVPVDKGYDFLTRIFQLSCLRDLWYLETCYHLPGNTPWPSRAWSSILPELIAVENLWIFDSSLPHIRHSLDDIDWRAEATPICPQLARITILLSWRSAPVDEVMAHLIAIQKRLGFRYLTVGYLPQYAEATRCRSDGDPHFDSVEYVHFDTMPPIVPPWPDLSLLPDLPRACWPSIQDETSQIPPFVRLY</sequence>